<accession>A0A4Y3M5N6</accession>
<gene>
    <name evidence="1" type="ORF">GRO01_14800</name>
</gene>
<comment type="caution">
    <text evidence="1">The sequence shown here is derived from an EMBL/GenBank/DDBJ whole genome shotgun (WGS) entry which is preliminary data.</text>
</comment>
<proteinExistence type="predicted"/>
<dbReference type="RefSeq" id="WP_062509964.1">
    <property type="nucleotide sequence ID" value="NZ_BAQZ01000003.1"/>
</dbReference>
<dbReference type="AlphaFoldDB" id="A0A4Y3M5N6"/>
<sequence length="99" mass="11178">MKWKTPMAPKPRKFVPGEALVLSGDALLEIAESHKWFFHGERLMHSAALKNMSLTVVRARIADGYIRRADLNPDWIAFERERFARLDKASKAAITGEAA</sequence>
<dbReference type="EMBL" id="BJLY01000002">
    <property type="protein sequence ID" value="GEB03904.1"/>
    <property type="molecule type" value="Genomic_DNA"/>
</dbReference>
<dbReference type="Proteomes" id="UP000320772">
    <property type="component" value="Unassembled WGS sequence"/>
</dbReference>
<keyword evidence="2" id="KW-1185">Reference proteome</keyword>
<name>A0A4Y3M5N6_9PROT</name>
<organism evidence="1 2">
    <name type="scientific">Gluconobacter roseus NBRC 3990</name>
    <dbReference type="NCBI Taxonomy" id="1307950"/>
    <lineage>
        <taxon>Bacteria</taxon>
        <taxon>Pseudomonadati</taxon>
        <taxon>Pseudomonadota</taxon>
        <taxon>Alphaproteobacteria</taxon>
        <taxon>Acetobacterales</taxon>
        <taxon>Acetobacteraceae</taxon>
        <taxon>Gluconobacter</taxon>
    </lineage>
</organism>
<evidence type="ECO:0000313" key="2">
    <source>
        <dbReference type="Proteomes" id="UP000320772"/>
    </source>
</evidence>
<protein>
    <submittedName>
        <fullName evidence="1">Uncharacterized protein</fullName>
    </submittedName>
</protein>
<evidence type="ECO:0000313" key="1">
    <source>
        <dbReference type="EMBL" id="GEB03904.1"/>
    </source>
</evidence>
<dbReference type="STRING" id="586239.AD943_08880"/>
<reference evidence="1 2" key="1">
    <citation type="submission" date="2019-06" db="EMBL/GenBank/DDBJ databases">
        <title>Whole genome shotgun sequence of Gluconobacter roseus NBRC 3990.</title>
        <authorList>
            <person name="Hosoyama A."/>
            <person name="Uohara A."/>
            <person name="Ohji S."/>
            <person name="Ichikawa N."/>
        </authorList>
    </citation>
    <scope>NUCLEOTIDE SEQUENCE [LARGE SCALE GENOMIC DNA]</scope>
    <source>
        <strain evidence="1 2">NBRC 3990</strain>
    </source>
</reference>